<dbReference type="OrthoDB" id="9760225at2"/>
<dbReference type="RefSeq" id="WP_121922465.1">
    <property type="nucleotide sequence ID" value="NZ_REFO01000010.1"/>
</dbReference>
<reference evidence="2 3" key="1">
    <citation type="submission" date="2018-10" db="EMBL/GenBank/DDBJ databases">
        <title>Genomic Encyclopedia of Archaeal and Bacterial Type Strains, Phase II (KMG-II): from individual species to whole genera.</title>
        <authorList>
            <person name="Goeker M."/>
        </authorList>
    </citation>
    <scope>NUCLEOTIDE SEQUENCE [LARGE SCALE GENOMIC DNA]</scope>
    <source>
        <strain evidence="2 3">VM1</strain>
    </source>
</reference>
<organism evidence="2 3">
    <name type="scientific">Hydrogenothermus marinus</name>
    <dbReference type="NCBI Taxonomy" id="133270"/>
    <lineage>
        <taxon>Bacteria</taxon>
        <taxon>Pseudomonadati</taxon>
        <taxon>Aquificota</taxon>
        <taxon>Aquificia</taxon>
        <taxon>Aquificales</taxon>
        <taxon>Hydrogenothermaceae</taxon>
        <taxon>Hydrogenothermus</taxon>
    </lineage>
</organism>
<dbReference type="PANTHER" id="PTHR30189">
    <property type="entry name" value="LPS-ASSEMBLY PROTEIN"/>
    <property type="match status" value="1"/>
</dbReference>
<evidence type="ECO:0000313" key="3">
    <source>
        <dbReference type="Proteomes" id="UP000280842"/>
    </source>
</evidence>
<dbReference type="InterPro" id="IPR050218">
    <property type="entry name" value="LptD"/>
</dbReference>
<gene>
    <name evidence="2" type="ORF">CLV39_0315</name>
</gene>
<dbReference type="GO" id="GO:0061024">
    <property type="term" value="P:membrane organization"/>
    <property type="evidence" value="ECO:0007669"/>
    <property type="project" value="InterPro"/>
</dbReference>
<dbReference type="GO" id="GO:0009279">
    <property type="term" value="C:cell outer membrane"/>
    <property type="evidence" value="ECO:0007669"/>
    <property type="project" value="TreeGrafter"/>
</dbReference>
<dbReference type="InterPro" id="IPR007543">
    <property type="entry name" value="LptD_C"/>
</dbReference>
<evidence type="ECO:0000313" key="2">
    <source>
        <dbReference type="EMBL" id="RMA97692.1"/>
    </source>
</evidence>
<feature type="domain" description="LptD C-terminal" evidence="1">
    <location>
        <begin position="269"/>
        <end position="599"/>
    </location>
</feature>
<protein>
    <submittedName>
        <fullName evidence="2">LPS-assembly protein</fullName>
    </submittedName>
</protein>
<dbReference type="PANTHER" id="PTHR30189:SF1">
    <property type="entry name" value="LPS-ASSEMBLY PROTEIN LPTD"/>
    <property type="match status" value="1"/>
</dbReference>
<proteinExistence type="predicted"/>
<dbReference type="Pfam" id="PF04453">
    <property type="entry name" value="LptD"/>
    <property type="match status" value="1"/>
</dbReference>
<name>A0A3M0C402_9AQUI</name>
<evidence type="ECO:0000259" key="1">
    <source>
        <dbReference type="Pfam" id="PF04453"/>
    </source>
</evidence>
<comment type="caution">
    <text evidence="2">The sequence shown here is derived from an EMBL/GenBank/DDBJ whole genome shotgun (WGS) entry which is preliminary data.</text>
</comment>
<dbReference type="AlphaFoldDB" id="A0A3M0C402"/>
<keyword evidence="3" id="KW-1185">Reference proteome</keyword>
<dbReference type="EMBL" id="REFO01000010">
    <property type="protein sequence ID" value="RMA97692.1"/>
    <property type="molecule type" value="Genomic_DNA"/>
</dbReference>
<dbReference type="GO" id="GO:1990351">
    <property type="term" value="C:transporter complex"/>
    <property type="evidence" value="ECO:0007669"/>
    <property type="project" value="TreeGrafter"/>
</dbReference>
<accession>A0A3M0C402</accession>
<dbReference type="Proteomes" id="UP000280842">
    <property type="component" value="Unassembled WGS sequence"/>
</dbReference>
<sequence length="673" mass="80804">MAKFFRLFILTLLIFSFSFAEKVYLEANSIEKIDKDNIIAKGKVVLKYQDITVNSEKLIFNKTKKIIKFDTKTDIKSPKYHLIARKGWYNFETKNGEFYQVQISFENKYFIKAKKIEKQKDIFYFEKAKFSSCSFDQYDWFIYSFDGNFKKNDYLTAKNVFFFFCKAPLFYTPYFKYPTARRKTGFLPFLISQDTYNDFILKIPFYLVIDKSSDSTFTLDYRNKQGKGIDIEYRKKFSPSEYINLNTFFFKEKSNGSWWEGRNIGSLENRWLLESDGRFNLFNNTKLFLRLNIPSDKYFYEDFYNTSTLRYTSYTKSQILALTETKDFTVEINFDFLYDLSTKNNEYTLQRLPEVRFYWKERPLFSNIYYDFLSVNTNFYRKKGTRGLRSDNQFRFILSTPYKYITNSFEFIPRSTLYANVKENPEKNPSRNLVEIKDRVSSIFQKKYSNFTHNIIPIIQFNYINKVNQEKLPIFDKEDRIPAKKDIDLSLYNIFDFQNNNYFRWEISTGYTFLNEYYIGDNLYEGRKKPFRNSFIYSINSFTGENTLFYDFKKNQIVRTISSFSFPITKYFRYSMSHSFDKGEQNSTNQLLNSISANYKNISLNFSILSNIKEGYIQQKRGSLTFNRKCWYVKLDYIKDFNKTTGKSYKVITLTLNIINFSYNFPLLKPTED</sequence>